<dbReference type="RefSeq" id="WP_169210407.1">
    <property type="nucleotide sequence ID" value="NZ_JAATNW010000004.1"/>
</dbReference>
<dbReference type="EMBL" id="JAATNW010000004">
    <property type="protein sequence ID" value="NMH59830.1"/>
    <property type="molecule type" value="Genomic_DNA"/>
</dbReference>
<reference evidence="4 5" key="1">
    <citation type="submission" date="2020-03" db="EMBL/GenBank/DDBJ databases">
        <title>Alteromonas ponticola sp. nov., isolated from seawater.</title>
        <authorList>
            <person name="Yoon J.-H."/>
            <person name="Kim Y.-O."/>
        </authorList>
    </citation>
    <scope>NUCLEOTIDE SEQUENCE [LARGE SCALE GENOMIC DNA]</scope>
    <source>
        <strain evidence="4 5">MYP5</strain>
    </source>
</reference>
<protein>
    <submittedName>
        <fullName evidence="4">PEP-CTERM sorting domain-containing protein</fullName>
    </submittedName>
</protein>
<evidence type="ECO:0000256" key="1">
    <source>
        <dbReference type="SAM" id="MobiDB-lite"/>
    </source>
</evidence>
<keyword evidence="2" id="KW-0732">Signal</keyword>
<evidence type="ECO:0000313" key="5">
    <source>
        <dbReference type="Proteomes" id="UP000709336"/>
    </source>
</evidence>
<feature type="region of interest" description="Disordered" evidence="1">
    <location>
        <begin position="88"/>
        <end position="123"/>
    </location>
</feature>
<proteinExistence type="predicted"/>
<organism evidence="4 5">
    <name type="scientific">Alteromonas ponticola</name>
    <dbReference type="NCBI Taxonomy" id="2720613"/>
    <lineage>
        <taxon>Bacteria</taxon>
        <taxon>Pseudomonadati</taxon>
        <taxon>Pseudomonadota</taxon>
        <taxon>Gammaproteobacteria</taxon>
        <taxon>Alteromonadales</taxon>
        <taxon>Alteromonadaceae</taxon>
        <taxon>Alteromonas/Salinimonas group</taxon>
        <taxon>Alteromonas</taxon>
    </lineage>
</organism>
<evidence type="ECO:0000256" key="2">
    <source>
        <dbReference type="SAM" id="SignalP"/>
    </source>
</evidence>
<dbReference type="InterPro" id="IPR013424">
    <property type="entry name" value="Ice-binding_C"/>
</dbReference>
<dbReference type="NCBIfam" id="NF038125">
    <property type="entry name" value="PEP_CTERM_THxN"/>
    <property type="match status" value="1"/>
</dbReference>
<dbReference type="Pfam" id="PF07589">
    <property type="entry name" value="PEP-CTERM"/>
    <property type="match status" value="1"/>
</dbReference>
<evidence type="ECO:0000259" key="3">
    <source>
        <dbReference type="Pfam" id="PF07589"/>
    </source>
</evidence>
<dbReference type="Proteomes" id="UP000709336">
    <property type="component" value="Unassembled WGS sequence"/>
</dbReference>
<keyword evidence="5" id="KW-1185">Reference proteome</keyword>
<dbReference type="NCBIfam" id="TIGR02595">
    <property type="entry name" value="PEP_CTERM"/>
    <property type="match status" value="1"/>
</dbReference>
<comment type="caution">
    <text evidence="4">The sequence shown here is derived from an EMBL/GenBank/DDBJ whole genome shotgun (WGS) entry which is preliminary data.</text>
</comment>
<feature type="compositionally biased region" description="Polar residues" evidence="1">
    <location>
        <begin position="88"/>
        <end position="107"/>
    </location>
</feature>
<gene>
    <name evidence="4" type="ORF">HCJ96_07375</name>
</gene>
<feature type="signal peptide" evidence="2">
    <location>
        <begin position="1"/>
        <end position="21"/>
    </location>
</feature>
<accession>A0ABX1R3Q3</accession>
<sequence>MKKLSMIAVATALTASTSAFADPMIIQEWSFINEAGFSSFTATNKPANAVNSPTLSGDSANGGASILAGGSLPDNLCWGDPASGSGGEQSCLSISSPASNNTTQTWDENGVMQDLNGGAPQGNAMTVGIGEDYTSALKQGTALRHDNFPITGQYLDTVTIKDALQLTAVTPSGTVVDAPELSFLVDFWETPNAGLDGDGTCPFGPSAFTADSVNARGCSDLFEIIDFNSNMGNGMKVIGQGADYIDFAVKFKVTGVDASMYHTDYELITRLSGLDVAFDDGRGFATRENGVNILNAQFAIRAVDAPEPSTLAVFAMSLLGLAGFSRRKAKK</sequence>
<feature type="domain" description="Ice-binding protein C-terminal" evidence="3">
    <location>
        <begin position="305"/>
        <end position="327"/>
    </location>
</feature>
<evidence type="ECO:0000313" key="4">
    <source>
        <dbReference type="EMBL" id="NMH59830.1"/>
    </source>
</evidence>
<name>A0ABX1R3Q3_9ALTE</name>
<feature type="chain" id="PRO_5045932479" evidence="2">
    <location>
        <begin position="22"/>
        <end position="331"/>
    </location>
</feature>